<reference evidence="3" key="1">
    <citation type="submission" date="2018-05" db="EMBL/GenBank/DDBJ databases">
        <title>Micromonospora globispora sp. nov. and Micromonospora rugosa sp. nov., isolated from marine sediment.</title>
        <authorList>
            <person name="Carro L."/>
            <person name="Aysel V."/>
            <person name="Cetin D."/>
            <person name="Igual J.M."/>
            <person name="Klenk H.-P."/>
            <person name="Trujillo M.E."/>
            <person name="Sahin N."/>
        </authorList>
    </citation>
    <scope>NUCLEOTIDE SEQUENCE [LARGE SCALE GENOMIC DNA]</scope>
    <source>
        <strain evidence="3">S2904</strain>
    </source>
</reference>
<proteinExistence type="predicted"/>
<evidence type="ECO:0000313" key="3">
    <source>
        <dbReference type="Proteomes" id="UP000245683"/>
    </source>
</evidence>
<sequence length="80" mass="8950">MKSSDGKVRARFWIESALAALTGALVVLTLFWHDWLEALGFDPDNHSGAAEWLIVGALFVPFVAFAVSARLEWRRHLLAQ</sequence>
<accession>A0A317JU50</accession>
<name>A0A317JU50_9ACTN</name>
<feature type="transmembrane region" description="Helical" evidence="1">
    <location>
        <begin position="12"/>
        <end position="32"/>
    </location>
</feature>
<dbReference type="AlphaFoldDB" id="A0A317JU50"/>
<organism evidence="2 3">
    <name type="scientific">Micromonospora globispora</name>
    <dbReference type="NCBI Taxonomy" id="1450148"/>
    <lineage>
        <taxon>Bacteria</taxon>
        <taxon>Bacillati</taxon>
        <taxon>Actinomycetota</taxon>
        <taxon>Actinomycetes</taxon>
        <taxon>Micromonosporales</taxon>
        <taxon>Micromonosporaceae</taxon>
        <taxon>Micromonospora</taxon>
    </lineage>
</organism>
<evidence type="ECO:0000313" key="2">
    <source>
        <dbReference type="EMBL" id="PWU44145.1"/>
    </source>
</evidence>
<comment type="caution">
    <text evidence="2">The sequence shown here is derived from an EMBL/GenBank/DDBJ whole genome shotgun (WGS) entry which is preliminary data.</text>
</comment>
<evidence type="ECO:0000256" key="1">
    <source>
        <dbReference type="SAM" id="Phobius"/>
    </source>
</evidence>
<dbReference type="OrthoDB" id="3636175at2"/>
<keyword evidence="1" id="KW-1133">Transmembrane helix</keyword>
<gene>
    <name evidence="2" type="ORF">DLJ46_27370</name>
</gene>
<protein>
    <submittedName>
        <fullName evidence="2">ABC transporter permease</fullName>
    </submittedName>
</protein>
<dbReference type="EMBL" id="QGSV01000352">
    <property type="protein sequence ID" value="PWU44145.1"/>
    <property type="molecule type" value="Genomic_DNA"/>
</dbReference>
<keyword evidence="3" id="KW-1185">Reference proteome</keyword>
<keyword evidence="1" id="KW-0472">Membrane</keyword>
<keyword evidence="1" id="KW-0812">Transmembrane</keyword>
<feature type="transmembrane region" description="Helical" evidence="1">
    <location>
        <begin position="52"/>
        <end position="71"/>
    </location>
</feature>
<dbReference type="RefSeq" id="WP_109947429.1">
    <property type="nucleotide sequence ID" value="NZ_QGSU01001097.1"/>
</dbReference>
<dbReference type="Proteomes" id="UP000245683">
    <property type="component" value="Unassembled WGS sequence"/>
</dbReference>